<evidence type="ECO:0000256" key="5">
    <source>
        <dbReference type="SAM" id="Coils"/>
    </source>
</evidence>
<reference evidence="7 8" key="1">
    <citation type="journal article" date="2023" name="Hortic Res">
        <title>Pangenome of water caltrop reveals structural variations and asymmetric subgenome divergence after allopolyploidization.</title>
        <authorList>
            <person name="Zhang X."/>
            <person name="Chen Y."/>
            <person name="Wang L."/>
            <person name="Yuan Y."/>
            <person name="Fang M."/>
            <person name="Shi L."/>
            <person name="Lu R."/>
            <person name="Comes H.P."/>
            <person name="Ma Y."/>
            <person name="Chen Y."/>
            <person name="Huang G."/>
            <person name="Zhou Y."/>
            <person name="Zheng Z."/>
            <person name="Qiu Y."/>
        </authorList>
    </citation>
    <scope>NUCLEOTIDE SEQUENCE [LARGE SCALE GENOMIC DNA]</scope>
    <source>
        <strain evidence="7">F231</strain>
    </source>
</reference>
<evidence type="ECO:0000256" key="2">
    <source>
        <dbReference type="ARBA" id="ARBA00022771"/>
    </source>
</evidence>
<dbReference type="InterPro" id="IPR001841">
    <property type="entry name" value="Znf_RING"/>
</dbReference>
<keyword evidence="5" id="KW-0175">Coiled coil</keyword>
<keyword evidence="8" id="KW-1185">Reference proteome</keyword>
<feature type="coiled-coil region" evidence="5">
    <location>
        <begin position="247"/>
        <end position="274"/>
    </location>
</feature>
<evidence type="ECO:0000256" key="3">
    <source>
        <dbReference type="ARBA" id="ARBA00022833"/>
    </source>
</evidence>
<proteinExistence type="predicted"/>
<dbReference type="GO" id="GO:0043067">
    <property type="term" value="P:regulation of programmed cell death"/>
    <property type="evidence" value="ECO:0007669"/>
    <property type="project" value="TreeGrafter"/>
</dbReference>
<dbReference type="Gene3D" id="3.30.40.10">
    <property type="entry name" value="Zinc/RING finger domain, C3HC4 (zinc finger)"/>
    <property type="match status" value="1"/>
</dbReference>
<evidence type="ECO:0000259" key="6">
    <source>
        <dbReference type="PROSITE" id="PS50089"/>
    </source>
</evidence>
<keyword evidence="2 4" id="KW-0863">Zinc-finger</keyword>
<evidence type="ECO:0000256" key="1">
    <source>
        <dbReference type="ARBA" id="ARBA00022723"/>
    </source>
</evidence>
<protein>
    <recommendedName>
        <fullName evidence="6">RING-type domain-containing protein</fullName>
    </recommendedName>
</protein>
<dbReference type="GO" id="GO:0004842">
    <property type="term" value="F:ubiquitin-protein transferase activity"/>
    <property type="evidence" value="ECO:0007669"/>
    <property type="project" value="TreeGrafter"/>
</dbReference>
<keyword evidence="1" id="KW-0479">Metal-binding</keyword>
<keyword evidence="3" id="KW-0862">Zinc</keyword>
<evidence type="ECO:0000256" key="4">
    <source>
        <dbReference type="PROSITE-ProRule" id="PRU00175"/>
    </source>
</evidence>
<accession>A0AAN7M2Y8</accession>
<dbReference type="CDD" id="cd16649">
    <property type="entry name" value="mRING-HC-C3HC5_CGRF1-like"/>
    <property type="match status" value="1"/>
</dbReference>
<feature type="domain" description="RING-type" evidence="6">
    <location>
        <begin position="367"/>
        <end position="402"/>
    </location>
</feature>
<dbReference type="PANTHER" id="PTHR42647:SF12">
    <property type="entry name" value="BOI-RELATED E3 UBIQUITIN-PROTEIN LIGASE 2-RELATED"/>
    <property type="match status" value="1"/>
</dbReference>
<dbReference type="Pfam" id="PF13920">
    <property type="entry name" value="zf-C3HC4_3"/>
    <property type="match status" value="1"/>
</dbReference>
<dbReference type="GO" id="GO:0008270">
    <property type="term" value="F:zinc ion binding"/>
    <property type="evidence" value="ECO:0007669"/>
    <property type="project" value="UniProtKB-KW"/>
</dbReference>
<sequence>MNAEAVGSYGAWMALSGSSGEFKKGKLNAWMAPSATYVAHFDLRTVLSRSVRRFRRRWATWEAPRPHYHGMARLMFVGALSKPWLIHIRGFLIWVDGLSPRDMMGTIEGNVASTASPYNLQTCYGLPLSGTTTVDTMAMLPMYGSPVMDSLPPRTPLKSDSTLSYNMPLPSRKRSRDLSSQILPCTMPRREMSCSSRFSFLGEDISLQIEQQQLDVDRFIARHMEKVRLEIEEKRKSHTRWIMEAVEERLVKRLRSKEEELDKMVKMNWALEERVKSLCVENQIWRGQAQTNEATANALRKNLDQVLAHVKDVAGDRNGRINDGGIDDNNHLPADDAESCCDNSTPEDNKVAAACVEPRGSGDRRWCRSCWKEEAQVLLLPCRHLCLCAVCGSSLHTCPVCKSAKTASVHVNVS</sequence>
<dbReference type="InterPro" id="IPR013083">
    <property type="entry name" value="Znf_RING/FYVE/PHD"/>
</dbReference>
<dbReference type="EMBL" id="JAXQNO010000006">
    <property type="protein sequence ID" value="KAK4796604.1"/>
    <property type="molecule type" value="Genomic_DNA"/>
</dbReference>
<dbReference type="PROSITE" id="PS50089">
    <property type="entry name" value="ZF_RING_2"/>
    <property type="match status" value="1"/>
</dbReference>
<gene>
    <name evidence="7" type="ORF">SAY86_028930</name>
</gene>
<name>A0AAN7M2Y8_TRANT</name>
<organism evidence="7 8">
    <name type="scientific">Trapa natans</name>
    <name type="common">Water chestnut</name>
    <dbReference type="NCBI Taxonomy" id="22666"/>
    <lineage>
        <taxon>Eukaryota</taxon>
        <taxon>Viridiplantae</taxon>
        <taxon>Streptophyta</taxon>
        <taxon>Embryophyta</taxon>
        <taxon>Tracheophyta</taxon>
        <taxon>Spermatophyta</taxon>
        <taxon>Magnoliopsida</taxon>
        <taxon>eudicotyledons</taxon>
        <taxon>Gunneridae</taxon>
        <taxon>Pentapetalae</taxon>
        <taxon>rosids</taxon>
        <taxon>malvids</taxon>
        <taxon>Myrtales</taxon>
        <taxon>Lythraceae</taxon>
        <taxon>Trapa</taxon>
    </lineage>
</organism>
<comment type="caution">
    <text evidence="7">The sequence shown here is derived from an EMBL/GenBank/DDBJ whole genome shotgun (WGS) entry which is preliminary data.</text>
</comment>
<evidence type="ECO:0000313" key="7">
    <source>
        <dbReference type="EMBL" id="KAK4796604.1"/>
    </source>
</evidence>
<dbReference type="Proteomes" id="UP001346149">
    <property type="component" value="Unassembled WGS sequence"/>
</dbReference>
<dbReference type="PANTHER" id="PTHR42647">
    <property type="entry name" value="SBP (S-RIBONUCLEASE BINDING PROTEIN) FAMILY PROTEIN"/>
    <property type="match status" value="1"/>
</dbReference>
<evidence type="ECO:0000313" key="8">
    <source>
        <dbReference type="Proteomes" id="UP001346149"/>
    </source>
</evidence>
<dbReference type="AlphaFoldDB" id="A0AAN7M2Y8"/>